<accession>A0ABW7AQU9</accession>
<organism evidence="1 2">
    <name type="scientific">Nonomuraea marmarensis</name>
    <dbReference type="NCBI Taxonomy" id="3351344"/>
    <lineage>
        <taxon>Bacteria</taxon>
        <taxon>Bacillati</taxon>
        <taxon>Actinomycetota</taxon>
        <taxon>Actinomycetes</taxon>
        <taxon>Streptosporangiales</taxon>
        <taxon>Streptosporangiaceae</taxon>
        <taxon>Nonomuraea</taxon>
    </lineage>
</organism>
<evidence type="ECO:0008006" key="3">
    <source>
        <dbReference type="Google" id="ProtNLM"/>
    </source>
</evidence>
<reference evidence="1 2" key="1">
    <citation type="submission" date="2024-10" db="EMBL/GenBank/DDBJ databases">
        <authorList>
            <person name="Topkara A.R."/>
            <person name="Saygin H."/>
        </authorList>
    </citation>
    <scope>NUCLEOTIDE SEQUENCE [LARGE SCALE GENOMIC DNA]</scope>
    <source>
        <strain evidence="1 2">M3C6</strain>
    </source>
</reference>
<evidence type="ECO:0000313" key="2">
    <source>
        <dbReference type="Proteomes" id="UP001603978"/>
    </source>
</evidence>
<dbReference type="Proteomes" id="UP001603978">
    <property type="component" value="Unassembled WGS sequence"/>
</dbReference>
<gene>
    <name evidence="1" type="ORF">ACFLIM_41800</name>
</gene>
<dbReference type="EMBL" id="JBICRM010000039">
    <property type="protein sequence ID" value="MFG1709735.1"/>
    <property type="molecule type" value="Genomic_DNA"/>
</dbReference>
<keyword evidence="2" id="KW-1185">Reference proteome</keyword>
<sequence>MKVFLALQEADAWQELGDVPRALQTLRDAERARAAISRPDDLGVLFSCGTARQCNYTMTVHLRAADAGKAIAVAELALDAYRQGEEQAYGTWAQIHIGLAHAHLIARQLEAAQAALTASSPIRSWTSYPDCRAA</sequence>
<name>A0ABW7AQU9_9ACTN</name>
<comment type="caution">
    <text evidence="1">The sequence shown here is derived from an EMBL/GenBank/DDBJ whole genome shotgun (WGS) entry which is preliminary data.</text>
</comment>
<dbReference type="RefSeq" id="WP_393174797.1">
    <property type="nucleotide sequence ID" value="NZ_JBICRM010000039.1"/>
</dbReference>
<protein>
    <recommendedName>
        <fullName evidence="3">Tetratricopeptide repeat-containing protein</fullName>
    </recommendedName>
</protein>
<proteinExistence type="predicted"/>
<evidence type="ECO:0000313" key="1">
    <source>
        <dbReference type="EMBL" id="MFG1709735.1"/>
    </source>
</evidence>